<reference evidence="2 3" key="1">
    <citation type="submission" date="2019-02" db="EMBL/GenBank/DDBJ databases">
        <title>Deep-cultivation of Planctomycetes and their phenomic and genomic characterization uncovers novel biology.</title>
        <authorList>
            <person name="Wiegand S."/>
            <person name="Jogler M."/>
            <person name="Boedeker C."/>
            <person name="Pinto D."/>
            <person name="Vollmers J."/>
            <person name="Rivas-Marin E."/>
            <person name="Kohn T."/>
            <person name="Peeters S.H."/>
            <person name="Heuer A."/>
            <person name="Rast P."/>
            <person name="Oberbeckmann S."/>
            <person name="Bunk B."/>
            <person name="Jeske O."/>
            <person name="Meyerdierks A."/>
            <person name="Storesund J.E."/>
            <person name="Kallscheuer N."/>
            <person name="Luecker S."/>
            <person name="Lage O.M."/>
            <person name="Pohl T."/>
            <person name="Merkel B.J."/>
            <person name="Hornburger P."/>
            <person name="Mueller R.-W."/>
            <person name="Bruemmer F."/>
            <person name="Labrenz M."/>
            <person name="Spormann A.M."/>
            <person name="Op den Camp H."/>
            <person name="Overmann J."/>
            <person name="Amann R."/>
            <person name="Jetten M.S.M."/>
            <person name="Mascher T."/>
            <person name="Medema M.H."/>
            <person name="Devos D.P."/>
            <person name="Kaster A.-K."/>
            <person name="Ovreas L."/>
            <person name="Rohde M."/>
            <person name="Galperin M.Y."/>
            <person name="Jogler C."/>
        </authorList>
    </citation>
    <scope>NUCLEOTIDE SEQUENCE [LARGE SCALE GENOMIC DNA]</scope>
    <source>
        <strain evidence="2 3">Pla163</strain>
    </source>
</reference>
<sequence length="419" mass="46015" precursor="true">MNRFLPAAALAASVLMAESAVAQQCYTFHNRCFSFAPPPEEVPKVETGVSLRAESLKFTGDIRFRNRMADSPSDKPYADADQSTTRARLQLEFTVNEYATAFLEYNFSEVWAGAEPYSDAQPFQNDPDGILSRQNFNGISQAYMQLDDAFGFEESIRVGRSEYFLANGLILGSCDYLQYPATFTGVWLARSFGDFDAEVFAFDNYGPLQAQLAGGGERFVGTTVRWNVEEGGGLEKVDGYYMMGTAEGEFTGRSNDSWVGVEASGLLPADIKWEAQFAHRTVDGGKDVSAYRAVLEHTFEEPIGGILHNVSFTRTGSQGALHVNPADFNSAGLLHQYGGAWRSNLDTNQLSFGFTPVSEIECTASFLTLDRGTGVTQQGDFEFNLLAGKMIRDGLHVGLGYGIDNDKRQVGFAQATLYF</sequence>
<evidence type="ECO:0000313" key="2">
    <source>
        <dbReference type="EMBL" id="QDU83473.1"/>
    </source>
</evidence>
<dbReference type="EMBL" id="CP036290">
    <property type="protein sequence ID" value="QDU83473.1"/>
    <property type="molecule type" value="Genomic_DNA"/>
</dbReference>
<dbReference type="OrthoDB" id="9818662at2"/>
<dbReference type="Proteomes" id="UP000319342">
    <property type="component" value="Chromosome"/>
</dbReference>
<gene>
    <name evidence="2" type="ORF">Pla163_05720</name>
</gene>
<evidence type="ECO:0000313" key="3">
    <source>
        <dbReference type="Proteomes" id="UP000319342"/>
    </source>
</evidence>
<organism evidence="2 3">
    <name type="scientific">Rohdeia mirabilis</name>
    <dbReference type="NCBI Taxonomy" id="2528008"/>
    <lineage>
        <taxon>Bacteria</taxon>
        <taxon>Pseudomonadati</taxon>
        <taxon>Planctomycetota</taxon>
        <taxon>Planctomycetia</taxon>
        <taxon>Planctomycetia incertae sedis</taxon>
        <taxon>Rohdeia</taxon>
    </lineage>
</organism>
<evidence type="ECO:0000256" key="1">
    <source>
        <dbReference type="SAM" id="SignalP"/>
    </source>
</evidence>
<proteinExistence type="predicted"/>
<dbReference type="RefSeq" id="WP_145183219.1">
    <property type="nucleotide sequence ID" value="NZ_CP036290.1"/>
</dbReference>
<protein>
    <recommendedName>
        <fullName evidence="4">Alginate export domain-containing protein</fullName>
    </recommendedName>
</protein>
<feature type="chain" id="PRO_5021876161" description="Alginate export domain-containing protein" evidence="1">
    <location>
        <begin position="23"/>
        <end position="419"/>
    </location>
</feature>
<accession>A0A518CW78</accession>
<evidence type="ECO:0008006" key="4">
    <source>
        <dbReference type="Google" id="ProtNLM"/>
    </source>
</evidence>
<feature type="signal peptide" evidence="1">
    <location>
        <begin position="1"/>
        <end position="22"/>
    </location>
</feature>
<name>A0A518CW78_9BACT</name>
<keyword evidence="1" id="KW-0732">Signal</keyword>
<dbReference type="AlphaFoldDB" id="A0A518CW78"/>
<keyword evidence="3" id="KW-1185">Reference proteome</keyword>